<name>A0A840X4M1_9RHOB</name>
<reference evidence="1 2" key="1">
    <citation type="submission" date="2020-08" db="EMBL/GenBank/DDBJ databases">
        <title>Genomic Encyclopedia of Type Strains, Phase IV (KMG-IV): sequencing the most valuable type-strain genomes for metagenomic binning, comparative biology and taxonomic classification.</title>
        <authorList>
            <person name="Goeker M."/>
        </authorList>
    </citation>
    <scope>NUCLEOTIDE SEQUENCE [LARGE SCALE GENOMIC DNA]</scope>
    <source>
        <strain evidence="1 2">DSM 103377</strain>
    </source>
</reference>
<organism evidence="1 2">
    <name type="scientific">Rubricella aquisinus</name>
    <dbReference type="NCBI Taxonomy" id="2028108"/>
    <lineage>
        <taxon>Bacteria</taxon>
        <taxon>Pseudomonadati</taxon>
        <taxon>Pseudomonadota</taxon>
        <taxon>Alphaproteobacteria</taxon>
        <taxon>Rhodobacterales</taxon>
        <taxon>Paracoccaceae</taxon>
        <taxon>Rubricella</taxon>
    </lineage>
</organism>
<sequence>MKIDHAQALEAAAFRGADAGDPALLIPCGSVPGAPVSRLWERTGPTPSRWDAIPISWRRWRT</sequence>
<comment type="caution">
    <text evidence="1">The sequence shown here is derived from an EMBL/GenBank/DDBJ whole genome shotgun (WGS) entry which is preliminary data.</text>
</comment>
<keyword evidence="2" id="KW-1185">Reference proteome</keyword>
<accession>A0A840X4M1</accession>
<proteinExistence type="predicted"/>
<protein>
    <submittedName>
        <fullName evidence="1">Uncharacterized protein</fullName>
    </submittedName>
</protein>
<dbReference type="Proteomes" id="UP000553766">
    <property type="component" value="Unassembled WGS sequence"/>
</dbReference>
<evidence type="ECO:0000313" key="2">
    <source>
        <dbReference type="Proteomes" id="UP000553766"/>
    </source>
</evidence>
<dbReference type="EMBL" id="JACIJS010000004">
    <property type="protein sequence ID" value="MBB5515627.1"/>
    <property type="molecule type" value="Genomic_DNA"/>
</dbReference>
<dbReference type="AlphaFoldDB" id="A0A840X4M1"/>
<evidence type="ECO:0000313" key="1">
    <source>
        <dbReference type="EMBL" id="MBB5515627.1"/>
    </source>
</evidence>
<gene>
    <name evidence="1" type="ORF">FHS89_001639</name>
</gene>